<keyword evidence="3" id="KW-0067">ATP-binding</keyword>
<keyword evidence="6" id="KW-1185">Reference proteome</keyword>
<sequence length="296" mass="30772">MNLRVLDPGPLALVEDEGRPGYASLGAGRSGAMDRGALRAANRLLGNEEGAAVLELLGAGFTARFEAAAWFSVSGGEGLATLDGRVLDRMLPTLAARGSVLRLGPMRSGVRRTVAVRGGFAVPSSLGSRSRDTLSALGPEPLKAGELISVGRPRHPLPVIDWWPFDAAGRDSVLAVHPGPRLDRLPAGTWQRLLEEPWRVGTDADRVGIRLCGTPLSIGDAGELPSEGLVHGSVQLPPSGLPVIFGPDHPVTGGYPVIAVVDSGALDLLAQLAPGADVRFRGARRAQDPGGSRRGA</sequence>
<dbReference type="GO" id="GO:0005524">
    <property type="term" value="F:ATP binding"/>
    <property type="evidence" value="ECO:0007669"/>
    <property type="project" value="UniProtKB-KW"/>
</dbReference>
<dbReference type="STRING" id="1891671.SAMN06295885_0617"/>
<evidence type="ECO:0000313" key="5">
    <source>
        <dbReference type="EMBL" id="SMH31616.1"/>
    </source>
</evidence>
<organism evidence="5 6">
    <name type="scientific">Rathayibacter oskolensis</name>
    <dbReference type="NCBI Taxonomy" id="1891671"/>
    <lineage>
        <taxon>Bacteria</taxon>
        <taxon>Bacillati</taxon>
        <taxon>Actinomycetota</taxon>
        <taxon>Actinomycetes</taxon>
        <taxon>Micrococcales</taxon>
        <taxon>Microbacteriaceae</taxon>
        <taxon>Rathayibacter</taxon>
    </lineage>
</organism>
<dbReference type="InterPro" id="IPR003778">
    <property type="entry name" value="CT_A_B"/>
</dbReference>
<evidence type="ECO:0000256" key="3">
    <source>
        <dbReference type="ARBA" id="ARBA00022840"/>
    </source>
</evidence>
<accession>A0A1X7N2V6</accession>
<keyword evidence="2" id="KW-0378">Hydrolase</keyword>
<reference evidence="6" key="1">
    <citation type="submission" date="2017-04" db="EMBL/GenBank/DDBJ databases">
        <authorList>
            <person name="Varghese N."/>
            <person name="Submissions S."/>
        </authorList>
    </citation>
    <scope>NUCLEOTIDE SEQUENCE [LARGE SCALE GENOMIC DNA]</scope>
    <source>
        <strain evidence="6">VKM Ac-2121</strain>
    </source>
</reference>
<name>A0A1X7N2V6_9MICO</name>
<keyword evidence="1" id="KW-0547">Nucleotide-binding</keyword>
<dbReference type="Proteomes" id="UP000193711">
    <property type="component" value="Unassembled WGS sequence"/>
</dbReference>
<dbReference type="EMBL" id="FXBM01000001">
    <property type="protein sequence ID" value="SMH31616.1"/>
    <property type="molecule type" value="Genomic_DNA"/>
</dbReference>
<proteinExistence type="predicted"/>
<dbReference type="SUPFAM" id="SSF50891">
    <property type="entry name" value="Cyclophilin-like"/>
    <property type="match status" value="1"/>
</dbReference>
<dbReference type="Pfam" id="PF02626">
    <property type="entry name" value="CT_A_B"/>
    <property type="match status" value="1"/>
</dbReference>
<dbReference type="InterPro" id="IPR052708">
    <property type="entry name" value="PxpC"/>
</dbReference>
<dbReference type="Gene3D" id="2.40.100.10">
    <property type="entry name" value="Cyclophilin-like"/>
    <property type="match status" value="1"/>
</dbReference>
<gene>
    <name evidence="5" type="ORF">SAMN06295885_0617</name>
</gene>
<protein>
    <submittedName>
        <fullName evidence="5">Biotin-dependent carboxylase uncharacterized domain-containing protein</fullName>
    </submittedName>
</protein>
<evidence type="ECO:0000256" key="1">
    <source>
        <dbReference type="ARBA" id="ARBA00022741"/>
    </source>
</evidence>
<dbReference type="AlphaFoldDB" id="A0A1X7N2V6"/>
<dbReference type="PANTHER" id="PTHR43309:SF3">
    <property type="entry name" value="5-OXOPROLINASE SUBUNIT C"/>
    <property type="match status" value="1"/>
</dbReference>
<evidence type="ECO:0000313" key="6">
    <source>
        <dbReference type="Proteomes" id="UP000193711"/>
    </source>
</evidence>
<dbReference type="InterPro" id="IPR029000">
    <property type="entry name" value="Cyclophilin-like_dom_sf"/>
</dbReference>
<feature type="domain" description="Carboxyltransferase" evidence="4">
    <location>
        <begin position="24"/>
        <end position="296"/>
    </location>
</feature>
<dbReference type="GO" id="GO:0016787">
    <property type="term" value="F:hydrolase activity"/>
    <property type="evidence" value="ECO:0007669"/>
    <property type="project" value="UniProtKB-KW"/>
</dbReference>
<evidence type="ECO:0000259" key="4">
    <source>
        <dbReference type="SMART" id="SM00797"/>
    </source>
</evidence>
<dbReference type="SMART" id="SM00797">
    <property type="entry name" value="AHS2"/>
    <property type="match status" value="1"/>
</dbReference>
<dbReference type="PANTHER" id="PTHR43309">
    <property type="entry name" value="5-OXOPROLINASE SUBUNIT C"/>
    <property type="match status" value="1"/>
</dbReference>
<evidence type="ECO:0000256" key="2">
    <source>
        <dbReference type="ARBA" id="ARBA00022801"/>
    </source>
</evidence>